<keyword evidence="3" id="KW-0507">mRNA processing</keyword>
<feature type="compositionally biased region" description="Basic and acidic residues" evidence="7">
    <location>
        <begin position="425"/>
        <end position="435"/>
    </location>
</feature>
<evidence type="ECO:0000256" key="2">
    <source>
        <dbReference type="ARBA" id="ARBA00006076"/>
    </source>
</evidence>
<evidence type="ECO:0000256" key="1">
    <source>
        <dbReference type="ARBA" id="ARBA00004123"/>
    </source>
</evidence>
<sequence length="780" mass="87313">MSMEESISLEETNKIRISLGLRPLTDDKAPATDTEKQAEDNYAKQREREAKDRETKAIQDRIAKVRNKRELNAKLKGTTLGDVDGDVDDTLKWIKRSKKKEKELAKKRQEELEAMDKAFQGDDYTEKDLEGLKVSHDFEGMEEGEARILTLKDSRILDNEEDELQNIDLAEREKEKKNQEMKIKRRDYTGYDDEEFAPGAAGMKRAVLSKYDDFLEGPKETGFRLGSSTLSSREKKEEGTGSVSVNKSLLSIDYAKNLESADYLQPGDIGFKKPKTKKKRPSRRINAEESDIPPVNGEDQMQVDEKPIVPRPRNLDANFVDDDELQAALARSRRAKLQKPKKMSPEEIAKQIAEQRAKSEARDVIMVDDDEADGEGGLTIDDTSEFVRAITYDPTAVKKEPVETSVNRAASREPSRQPSAPPARAKTEERDHPMEELEAGEVIVKEEEDEEAMLNAIESAIKMTEEAEQAQTNGETDIAVGTSVEQTFGQGMAATLNILRQQGVLAKPSSDQAERERVQLQRDLWLADYRRMVAHRELERAKMRGGNKDQATREYENRVREQQEARQNLEAYKNYKPDVNIVYYDEFGRELTPKEAWKALSHKFHGKGSGKAKTEKRLKKIAEERKKEAMASGDTPLSMNQAFQIRQEKTGQAHFVLSVGNRGAVPQAAEFFDTQPLSKGKTEKKNKKKQSGKDATPQLDSTGFMTLPAPLATGSPAPGTSANGSPAPRPGFSRIASVVETETPKEGTPVPAERSKVVIGLGNKRKAAGEPQGTPPPKRR</sequence>
<dbReference type="InterPro" id="IPR005011">
    <property type="entry name" value="SNU66/SART1"/>
</dbReference>
<keyword evidence="4" id="KW-0508">mRNA splicing</keyword>
<proteinExistence type="inferred from homology"/>
<dbReference type="PANTHER" id="PTHR14152">
    <property type="entry name" value="SQUAMOUS CELL CARCINOMA ANTIGEN RECOGNISED BY CYTOTOXIC T LYMPHOCYTES"/>
    <property type="match status" value="1"/>
</dbReference>
<dbReference type="AlphaFoldDB" id="A0A5C2S8L3"/>
<protein>
    <submittedName>
        <fullName evidence="8">SART-1 protein</fullName>
    </submittedName>
</protein>
<evidence type="ECO:0000256" key="3">
    <source>
        <dbReference type="ARBA" id="ARBA00022664"/>
    </source>
</evidence>
<dbReference type="Pfam" id="PF03343">
    <property type="entry name" value="SART-1"/>
    <property type="match status" value="1"/>
</dbReference>
<name>A0A5C2S8L3_9APHY</name>
<organism evidence="8 9">
    <name type="scientific">Lentinus tigrinus ALCF2SS1-6</name>
    <dbReference type="NCBI Taxonomy" id="1328759"/>
    <lineage>
        <taxon>Eukaryota</taxon>
        <taxon>Fungi</taxon>
        <taxon>Dikarya</taxon>
        <taxon>Basidiomycota</taxon>
        <taxon>Agaricomycotina</taxon>
        <taxon>Agaricomycetes</taxon>
        <taxon>Polyporales</taxon>
        <taxon>Polyporaceae</taxon>
        <taxon>Lentinus</taxon>
    </lineage>
</organism>
<evidence type="ECO:0000313" key="9">
    <source>
        <dbReference type="Proteomes" id="UP000313359"/>
    </source>
</evidence>
<feature type="region of interest" description="Disordered" evidence="7">
    <location>
        <begin position="396"/>
        <end position="437"/>
    </location>
</feature>
<evidence type="ECO:0000256" key="5">
    <source>
        <dbReference type="ARBA" id="ARBA00023242"/>
    </source>
</evidence>
<feature type="region of interest" description="Disordered" evidence="7">
    <location>
        <begin position="670"/>
        <end position="780"/>
    </location>
</feature>
<dbReference type="PANTHER" id="PTHR14152:SF5">
    <property type="entry name" value="U4_U6.U5 TRI-SNRNP-ASSOCIATED PROTEIN 1"/>
    <property type="match status" value="1"/>
</dbReference>
<dbReference type="STRING" id="1328759.A0A5C2S8L3"/>
<feature type="region of interest" description="Disordered" evidence="7">
    <location>
        <begin position="18"/>
        <end position="58"/>
    </location>
</feature>
<comment type="similarity">
    <text evidence="2">Belongs to the SNU66/SART1 family.</text>
</comment>
<dbReference type="OrthoDB" id="5583at2759"/>
<evidence type="ECO:0000256" key="4">
    <source>
        <dbReference type="ARBA" id="ARBA00023187"/>
    </source>
</evidence>
<keyword evidence="5" id="KW-0539">Nucleus</keyword>
<evidence type="ECO:0000313" key="8">
    <source>
        <dbReference type="EMBL" id="RPD60071.1"/>
    </source>
</evidence>
<reference evidence="8" key="1">
    <citation type="journal article" date="2018" name="Genome Biol. Evol.">
        <title>Genomics and development of Lentinus tigrinus, a white-rot wood-decaying mushroom with dimorphic fruiting bodies.</title>
        <authorList>
            <person name="Wu B."/>
            <person name="Xu Z."/>
            <person name="Knudson A."/>
            <person name="Carlson A."/>
            <person name="Chen N."/>
            <person name="Kovaka S."/>
            <person name="LaButti K."/>
            <person name="Lipzen A."/>
            <person name="Pennachio C."/>
            <person name="Riley R."/>
            <person name="Schakwitz W."/>
            <person name="Umezawa K."/>
            <person name="Ohm R.A."/>
            <person name="Grigoriev I.V."/>
            <person name="Nagy L.G."/>
            <person name="Gibbons J."/>
            <person name="Hibbett D."/>
        </authorList>
    </citation>
    <scope>NUCLEOTIDE SEQUENCE [LARGE SCALE GENOMIC DNA]</scope>
    <source>
        <strain evidence="8">ALCF2SS1-6</strain>
    </source>
</reference>
<feature type="compositionally biased region" description="Basic and acidic residues" evidence="7">
    <location>
        <begin position="24"/>
        <end position="58"/>
    </location>
</feature>
<gene>
    <name evidence="8" type="ORF">L227DRAFT_611473</name>
</gene>
<dbReference type="Pfam" id="PF19252">
    <property type="entry name" value="HIND"/>
    <property type="match status" value="1"/>
</dbReference>
<dbReference type="EMBL" id="ML122267">
    <property type="protein sequence ID" value="RPD60071.1"/>
    <property type="molecule type" value="Genomic_DNA"/>
</dbReference>
<dbReference type="Proteomes" id="UP000313359">
    <property type="component" value="Unassembled WGS sequence"/>
</dbReference>
<comment type="subcellular location">
    <subcellularLocation>
        <location evidence="1">Nucleus</location>
    </subcellularLocation>
</comment>
<accession>A0A5C2S8L3</accession>
<feature type="region of interest" description="Disordered" evidence="7">
    <location>
        <begin position="265"/>
        <end position="304"/>
    </location>
</feature>
<keyword evidence="9" id="KW-1185">Reference proteome</keyword>
<dbReference type="GO" id="GO:0000481">
    <property type="term" value="P:maturation of 5S rRNA"/>
    <property type="evidence" value="ECO:0007669"/>
    <property type="project" value="TreeGrafter"/>
</dbReference>
<feature type="region of interest" description="Disordered" evidence="7">
    <location>
        <begin position="218"/>
        <end position="246"/>
    </location>
</feature>
<evidence type="ECO:0000256" key="6">
    <source>
        <dbReference type="SAM" id="Coils"/>
    </source>
</evidence>
<dbReference type="GO" id="GO:0046540">
    <property type="term" value="C:U4/U6 x U5 tri-snRNP complex"/>
    <property type="evidence" value="ECO:0007669"/>
    <property type="project" value="InterPro"/>
</dbReference>
<dbReference type="GO" id="GO:0045292">
    <property type="term" value="P:mRNA cis splicing, via spliceosome"/>
    <property type="evidence" value="ECO:0007669"/>
    <property type="project" value="TreeGrafter"/>
</dbReference>
<evidence type="ECO:0000256" key="7">
    <source>
        <dbReference type="SAM" id="MobiDB-lite"/>
    </source>
</evidence>
<feature type="compositionally biased region" description="Basic residues" evidence="7">
    <location>
        <begin position="272"/>
        <end position="283"/>
    </location>
</feature>
<feature type="coiled-coil region" evidence="6">
    <location>
        <begin position="157"/>
        <end position="187"/>
    </location>
</feature>
<dbReference type="InterPro" id="IPR045347">
    <property type="entry name" value="HIND"/>
</dbReference>
<keyword evidence="6" id="KW-0175">Coiled coil</keyword>